<comment type="subcellular location">
    <subcellularLocation>
        <location evidence="2">Cell membrane</location>
        <topology evidence="2">Multi-pass membrane protein</topology>
    </subcellularLocation>
</comment>
<feature type="transmembrane region" description="Helical" evidence="14">
    <location>
        <begin position="7"/>
        <end position="27"/>
    </location>
</feature>
<dbReference type="InterPro" id="IPR005467">
    <property type="entry name" value="His_kinase_dom"/>
</dbReference>
<evidence type="ECO:0000256" key="9">
    <source>
        <dbReference type="ARBA" id="ARBA00022777"/>
    </source>
</evidence>
<dbReference type="InterPro" id="IPR003594">
    <property type="entry name" value="HATPase_dom"/>
</dbReference>
<dbReference type="EC" id="2.7.13.3" evidence="3"/>
<dbReference type="SMART" id="SM00304">
    <property type="entry name" value="HAMP"/>
    <property type="match status" value="1"/>
</dbReference>
<gene>
    <name evidence="17" type="primary">phoR_3</name>
    <name evidence="17" type="ORF">J2TS6_62270</name>
</gene>
<evidence type="ECO:0000256" key="8">
    <source>
        <dbReference type="ARBA" id="ARBA00022741"/>
    </source>
</evidence>
<dbReference type="PROSITE" id="PS50109">
    <property type="entry name" value="HIS_KIN"/>
    <property type="match status" value="1"/>
</dbReference>
<evidence type="ECO:0000256" key="12">
    <source>
        <dbReference type="ARBA" id="ARBA00023012"/>
    </source>
</evidence>
<dbReference type="RefSeq" id="WP_160045502.1">
    <property type="nucleotide sequence ID" value="NZ_BORQ01000017.1"/>
</dbReference>
<keyword evidence="8" id="KW-0547">Nucleotide-binding</keyword>
<dbReference type="EMBL" id="BORQ01000017">
    <property type="protein sequence ID" value="GIO35086.1"/>
    <property type="molecule type" value="Genomic_DNA"/>
</dbReference>
<organism evidence="17 18">
    <name type="scientific">Paenibacillus albilobatus</name>
    <dbReference type="NCBI Taxonomy" id="2716884"/>
    <lineage>
        <taxon>Bacteria</taxon>
        <taxon>Bacillati</taxon>
        <taxon>Bacillota</taxon>
        <taxon>Bacilli</taxon>
        <taxon>Bacillales</taxon>
        <taxon>Paenibacillaceae</taxon>
        <taxon>Paenibacillus</taxon>
    </lineage>
</organism>
<dbReference type="InterPro" id="IPR003660">
    <property type="entry name" value="HAMP_dom"/>
</dbReference>
<evidence type="ECO:0000256" key="10">
    <source>
        <dbReference type="ARBA" id="ARBA00022840"/>
    </source>
</evidence>
<dbReference type="AlphaFoldDB" id="A0A919XMQ3"/>
<evidence type="ECO:0000313" key="17">
    <source>
        <dbReference type="EMBL" id="GIO35086.1"/>
    </source>
</evidence>
<dbReference type="GO" id="GO:0005886">
    <property type="term" value="C:plasma membrane"/>
    <property type="evidence" value="ECO:0007669"/>
    <property type="project" value="UniProtKB-SubCell"/>
</dbReference>
<dbReference type="SUPFAM" id="SSF47384">
    <property type="entry name" value="Homodimeric domain of signal transducing histidine kinase"/>
    <property type="match status" value="1"/>
</dbReference>
<feature type="transmembrane region" description="Helical" evidence="14">
    <location>
        <begin position="159"/>
        <end position="179"/>
    </location>
</feature>
<keyword evidence="13 14" id="KW-0472">Membrane</keyword>
<dbReference type="InterPro" id="IPR036890">
    <property type="entry name" value="HATPase_C_sf"/>
</dbReference>
<evidence type="ECO:0000256" key="1">
    <source>
        <dbReference type="ARBA" id="ARBA00000085"/>
    </source>
</evidence>
<proteinExistence type="predicted"/>
<keyword evidence="18" id="KW-1185">Reference proteome</keyword>
<dbReference type="SUPFAM" id="SSF55874">
    <property type="entry name" value="ATPase domain of HSP90 chaperone/DNA topoisomerase II/histidine kinase"/>
    <property type="match status" value="1"/>
</dbReference>
<accession>A0A919XMQ3</accession>
<evidence type="ECO:0000256" key="2">
    <source>
        <dbReference type="ARBA" id="ARBA00004651"/>
    </source>
</evidence>
<dbReference type="SMART" id="SM00388">
    <property type="entry name" value="HisKA"/>
    <property type="match status" value="1"/>
</dbReference>
<dbReference type="InterPro" id="IPR003661">
    <property type="entry name" value="HisK_dim/P_dom"/>
</dbReference>
<keyword evidence="9 17" id="KW-0418">Kinase</keyword>
<dbReference type="PANTHER" id="PTHR45528">
    <property type="entry name" value="SENSOR HISTIDINE KINASE CPXA"/>
    <property type="match status" value="1"/>
</dbReference>
<feature type="domain" description="HAMP" evidence="16">
    <location>
        <begin position="180"/>
        <end position="232"/>
    </location>
</feature>
<dbReference type="Gene3D" id="3.30.565.10">
    <property type="entry name" value="Histidine kinase-like ATPase, C-terminal domain"/>
    <property type="match status" value="1"/>
</dbReference>
<evidence type="ECO:0000259" key="16">
    <source>
        <dbReference type="PROSITE" id="PS50885"/>
    </source>
</evidence>
<evidence type="ECO:0000256" key="7">
    <source>
        <dbReference type="ARBA" id="ARBA00022692"/>
    </source>
</evidence>
<evidence type="ECO:0000256" key="14">
    <source>
        <dbReference type="SAM" id="Phobius"/>
    </source>
</evidence>
<dbReference type="GO" id="GO:0000155">
    <property type="term" value="F:phosphorelay sensor kinase activity"/>
    <property type="evidence" value="ECO:0007669"/>
    <property type="project" value="InterPro"/>
</dbReference>
<keyword evidence="7 14" id="KW-0812">Transmembrane</keyword>
<keyword evidence="4" id="KW-1003">Cell membrane</keyword>
<sequence length="466" mass="52958">MRFWQKTLLVVLILFIVALDVSVIMIMHKSWRLNMEREMQRSSNEQALIANNIYENLNSIKSRGMTMSGDVLFDVARSYADYYLKQNISLQLWDREQLVYDGALTAGKRQGLGQTNTEEQHAHEIVTSGELPAPYQELKLVYKRNIEELYTSQKELNRYFVYVNAIAGPILAFLLYILIRQLTKPLRQLSRTTQTIAGGNYNERVALKKNDEFGELAQNFNQMAEAVGRHVTELSAMAEEKQRIVDNLAHELRTPLTSMQGFAQYLNSAHISEEERITASGHIWSETLRLKNLAFKLLDLSVLRHQSVERIRLSVDELFQSVRQMEQGNLEQAGVKLVLHKAIESVWGDPDLLSSFLVNCIDNAIHASAEGSEIRLSAYKQDSAAVLEVRDFGKGMSESQAQRAFEPFYRADKARTREHGGAGLGLSICKQIAEAHQAPLSLESRENEGTCIRIFLQLHNNEGLTR</sequence>
<evidence type="ECO:0000259" key="15">
    <source>
        <dbReference type="PROSITE" id="PS50109"/>
    </source>
</evidence>
<dbReference type="Proteomes" id="UP000679779">
    <property type="component" value="Unassembled WGS sequence"/>
</dbReference>
<feature type="domain" description="Histidine kinase" evidence="15">
    <location>
        <begin position="247"/>
        <end position="460"/>
    </location>
</feature>
<dbReference type="Pfam" id="PF02518">
    <property type="entry name" value="HATPase_c"/>
    <property type="match status" value="1"/>
</dbReference>
<dbReference type="PANTHER" id="PTHR45528:SF1">
    <property type="entry name" value="SENSOR HISTIDINE KINASE CPXA"/>
    <property type="match status" value="1"/>
</dbReference>
<dbReference type="SMART" id="SM00387">
    <property type="entry name" value="HATPase_c"/>
    <property type="match status" value="1"/>
</dbReference>
<dbReference type="GO" id="GO:0005524">
    <property type="term" value="F:ATP binding"/>
    <property type="evidence" value="ECO:0007669"/>
    <property type="project" value="UniProtKB-KW"/>
</dbReference>
<evidence type="ECO:0000256" key="11">
    <source>
        <dbReference type="ARBA" id="ARBA00022989"/>
    </source>
</evidence>
<reference evidence="17" key="1">
    <citation type="submission" date="2021-03" db="EMBL/GenBank/DDBJ databases">
        <title>Antimicrobial resistance genes in bacteria isolated from Japanese honey, and their potential for conferring macrolide and lincosamide resistance in the American foulbrood pathogen Paenibacillus larvae.</title>
        <authorList>
            <person name="Okamoto M."/>
            <person name="Kumagai M."/>
            <person name="Kanamori H."/>
            <person name="Takamatsu D."/>
        </authorList>
    </citation>
    <scope>NUCLEOTIDE SEQUENCE</scope>
    <source>
        <strain evidence="17">J2TS6</strain>
    </source>
</reference>
<name>A0A919XMQ3_9BACL</name>
<dbReference type="Gene3D" id="6.10.340.10">
    <property type="match status" value="1"/>
</dbReference>
<dbReference type="PRINTS" id="PR00344">
    <property type="entry name" value="BCTRLSENSOR"/>
</dbReference>
<evidence type="ECO:0000256" key="3">
    <source>
        <dbReference type="ARBA" id="ARBA00012438"/>
    </source>
</evidence>
<dbReference type="SUPFAM" id="SSF158472">
    <property type="entry name" value="HAMP domain-like"/>
    <property type="match status" value="1"/>
</dbReference>
<dbReference type="InterPro" id="IPR036097">
    <property type="entry name" value="HisK_dim/P_sf"/>
</dbReference>
<dbReference type="Pfam" id="PF00672">
    <property type="entry name" value="HAMP"/>
    <property type="match status" value="1"/>
</dbReference>
<dbReference type="PROSITE" id="PS50885">
    <property type="entry name" value="HAMP"/>
    <property type="match status" value="1"/>
</dbReference>
<evidence type="ECO:0000256" key="13">
    <source>
        <dbReference type="ARBA" id="ARBA00023136"/>
    </source>
</evidence>
<keyword evidence="10" id="KW-0067">ATP-binding</keyword>
<dbReference type="CDD" id="cd06225">
    <property type="entry name" value="HAMP"/>
    <property type="match status" value="1"/>
</dbReference>
<evidence type="ECO:0000256" key="6">
    <source>
        <dbReference type="ARBA" id="ARBA00022679"/>
    </source>
</evidence>
<keyword evidence="12" id="KW-0902">Two-component regulatory system</keyword>
<dbReference type="CDD" id="cd00082">
    <property type="entry name" value="HisKA"/>
    <property type="match status" value="1"/>
</dbReference>
<evidence type="ECO:0000313" key="18">
    <source>
        <dbReference type="Proteomes" id="UP000679779"/>
    </source>
</evidence>
<evidence type="ECO:0000256" key="4">
    <source>
        <dbReference type="ARBA" id="ARBA00022475"/>
    </source>
</evidence>
<comment type="caution">
    <text evidence="17">The sequence shown here is derived from an EMBL/GenBank/DDBJ whole genome shotgun (WGS) entry which is preliminary data.</text>
</comment>
<evidence type="ECO:0000256" key="5">
    <source>
        <dbReference type="ARBA" id="ARBA00022553"/>
    </source>
</evidence>
<dbReference type="InterPro" id="IPR004358">
    <property type="entry name" value="Sig_transdc_His_kin-like_C"/>
</dbReference>
<keyword evidence="11 14" id="KW-1133">Transmembrane helix</keyword>
<keyword evidence="5" id="KW-0597">Phosphoprotein</keyword>
<keyword evidence="6" id="KW-0808">Transferase</keyword>
<protein>
    <recommendedName>
        <fullName evidence="3">histidine kinase</fullName>
        <ecNumber evidence="3">2.7.13.3</ecNumber>
    </recommendedName>
</protein>
<dbReference type="Gene3D" id="1.10.287.130">
    <property type="match status" value="1"/>
</dbReference>
<dbReference type="InterPro" id="IPR050398">
    <property type="entry name" value="HssS/ArlS-like"/>
</dbReference>
<dbReference type="Pfam" id="PF00512">
    <property type="entry name" value="HisKA"/>
    <property type="match status" value="1"/>
</dbReference>
<comment type="catalytic activity">
    <reaction evidence="1">
        <text>ATP + protein L-histidine = ADP + protein N-phospho-L-histidine.</text>
        <dbReference type="EC" id="2.7.13.3"/>
    </reaction>
</comment>